<dbReference type="EC" id="3.2.1.15" evidence="1"/>
<protein>
    <submittedName>
        <fullName evidence="1">Polygalacturonase protein</fullName>
        <ecNumber evidence="1">3.2.1.15</ecNumber>
    </submittedName>
</protein>
<evidence type="ECO:0000313" key="2">
    <source>
        <dbReference type="Proteomes" id="UP000827976"/>
    </source>
</evidence>
<proteinExistence type="predicted"/>
<organism evidence="1 2">
    <name type="scientific">Dioscorea alata</name>
    <name type="common">Purple yam</name>
    <dbReference type="NCBI Taxonomy" id="55571"/>
    <lineage>
        <taxon>Eukaryota</taxon>
        <taxon>Viridiplantae</taxon>
        <taxon>Streptophyta</taxon>
        <taxon>Embryophyta</taxon>
        <taxon>Tracheophyta</taxon>
        <taxon>Spermatophyta</taxon>
        <taxon>Magnoliopsida</taxon>
        <taxon>Liliopsida</taxon>
        <taxon>Dioscoreales</taxon>
        <taxon>Dioscoreaceae</taxon>
        <taxon>Dioscorea</taxon>
    </lineage>
</organism>
<keyword evidence="2" id="KW-1185">Reference proteome</keyword>
<gene>
    <name evidence="1" type="ORF">IHE45_04G018700</name>
</gene>
<sequence>MYYYSLLLLLHFIIIVPLVQSSFNIVSYGAKPDGQTDSSESLTSAWHAACTSTSSSSTIYVPAGTFLLKPVTFNGPCNTNHIIFQIDGTFIASSSYSSKTQEWIMFEHVNGVSIFGGTFDGRGQSLWSCKNSHGGCPDGATSLKFSNSKNIMMSGLSSMNSELYHIVINGCEGVKVQGVRINAPGNSPNTDGIHVQMSNDVTITSTGIRTGDDCISIGPGTSSLWIEGVSCGPGHGISIGSLGKEDEEDGVQNVTVRNTVFKGSQNGLRIKTWGRPSTSFVKDIMFEHATMQNVQNPIIINQNYCPGEHHCPGQNSGVKISGVTYNDIQGSSATQVAVDFDCSGSNPCSGIGLEDIKLTYGNSPAKASCINADGSASGFVVPPSCL</sequence>
<accession>A0ACB7WBJ4</accession>
<comment type="caution">
    <text evidence="1">The sequence shown here is derived from an EMBL/GenBank/DDBJ whole genome shotgun (WGS) entry which is preliminary data.</text>
</comment>
<name>A0ACB7WBJ4_DIOAL</name>
<dbReference type="Proteomes" id="UP000827976">
    <property type="component" value="Chromosome 4"/>
</dbReference>
<keyword evidence="1" id="KW-0326">Glycosidase</keyword>
<reference evidence="2" key="1">
    <citation type="journal article" date="2022" name="Nat. Commun.">
        <title>Chromosome evolution and the genetic basis of agronomically important traits in greater yam.</title>
        <authorList>
            <person name="Bredeson J.V."/>
            <person name="Lyons J.B."/>
            <person name="Oniyinde I.O."/>
            <person name="Okereke N.R."/>
            <person name="Kolade O."/>
            <person name="Nnabue I."/>
            <person name="Nwadili C.O."/>
            <person name="Hribova E."/>
            <person name="Parker M."/>
            <person name="Nwogha J."/>
            <person name="Shu S."/>
            <person name="Carlson J."/>
            <person name="Kariba R."/>
            <person name="Muthemba S."/>
            <person name="Knop K."/>
            <person name="Barton G.J."/>
            <person name="Sherwood A.V."/>
            <person name="Lopez-Montes A."/>
            <person name="Asiedu R."/>
            <person name="Jamnadass R."/>
            <person name="Muchugi A."/>
            <person name="Goodstein D."/>
            <person name="Egesi C.N."/>
            <person name="Featherston J."/>
            <person name="Asfaw A."/>
            <person name="Simpson G.G."/>
            <person name="Dolezel J."/>
            <person name="Hendre P.S."/>
            <person name="Van Deynze A."/>
            <person name="Kumar P.L."/>
            <person name="Obidiegwu J.E."/>
            <person name="Bhattacharjee R."/>
            <person name="Rokhsar D.S."/>
        </authorList>
    </citation>
    <scope>NUCLEOTIDE SEQUENCE [LARGE SCALE GENOMIC DNA]</scope>
    <source>
        <strain evidence="2">cv. TDa95/00328</strain>
    </source>
</reference>
<keyword evidence="1" id="KW-0378">Hydrolase</keyword>
<evidence type="ECO:0000313" key="1">
    <source>
        <dbReference type="EMBL" id="KAH7685116.1"/>
    </source>
</evidence>
<dbReference type="EMBL" id="CM037014">
    <property type="protein sequence ID" value="KAH7685116.1"/>
    <property type="molecule type" value="Genomic_DNA"/>
</dbReference>